<evidence type="ECO:0000313" key="8">
    <source>
        <dbReference type="EMBL" id="MBO1264221.1"/>
    </source>
</evidence>
<keyword evidence="9" id="KW-1185">Reference proteome</keyword>
<feature type="transmembrane region" description="Helical" evidence="6">
    <location>
        <begin position="189"/>
        <end position="214"/>
    </location>
</feature>
<keyword evidence="3 6" id="KW-0812">Transmembrane</keyword>
<feature type="transmembrane region" description="Helical" evidence="6">
    <location>
        <begin position="249"/>
        <end position="273"/>
    </location>
</feature>
<comment type="subcellular location">
    <subcellularLocation>
        <location evidence="1">Cell membrane</location>
        <topology evidence="1">Multi-pass membrane protein</topology>
    </subcellularLocation>
</comment>
<evidence type="ECO:0000256" key="6">
    <source>
        <dbReference type="SAM" id="Phobius"/>
    </source>
</evidence>
<evidence type="ECO:0000313" key="9">
    <source>
        <dbReference type="Proteomes" id="UP000664218"/>
    </source>
</evidence>
<dbReference type="InterPro" id="IPR051449">
    <property type="entry name" value="ABC-2_transporter_component"/>
</dbReference>
<feature type="domain" description="ABC-2 type transporter transmembrane" evidence="7">
    <location>
        <begin position="22"/>
        <end position="323"/>
    </location>
</feature>
<dbReference type="AlphaFoldDB" id="A0A939HA14"/>
<dbReference type="Pfam" id="PF12698">
    <property type="entry name" value="ABC2_membrane_3"/>
    <property type="match status" value="1"/>
</dbReference>
<gene>
    <name evidence="8" type="ORF">J3A84_04075</name>
</gene>
<evidence type="ECO:0000256" key="5">
    <source>
        <dbReference type="ARBA" id="ARBA00023136"/>
    </source>
</evidence>
<evidence type="ECO:0000256" key="4">
    <source>
        <dbReference type="ARBA" id="ARBA00022989"/>
    </source>
</evidence>
<dbReference type="InterPro" id="IPR013525">
    <property type="entry name" value="ABC2_TM"/>
</dbReference>
<evidence type="ECO:0000256" key="3">
    <source>
        <dbReference type="ARBA" id="ARBA00022692"/>
    </source>
</evidence>
<protein>
    <submittedName>
        <fullName evidence="8">ABC transporter permease</fullName>
    </submittedName>
</protein>
<keyword evidence="5 6" id="KW-0472">Membrane</keyword>
<feature type="transmembrane region" description="Helical" evidence="6">
    <location>
        <begin position="20"/>
        <end position="39"/>
    </location>
</feature>
<feature type="transmembrane region" description="Helical" evidence="6">
    <location>
        <begin position="221"/>
        <end position="243"/>
    </location>
</feature>
<proteinExistence type="predicted"/>
<evidence type="ECO:0000256" key="2">
    <source>
        <dbReference type="ARBA" id="ARBA00022475"/>
    </source>
</evidence>
<dbReference type="EMBL" id="JAFNJU010000002">
    <property type="protein sequence ID" value="MBO1264221.1"/>
    <property type="molecule type" value="Genomic_DNA"/>
</dbReference>
<dbReference type="GO" id="GO:0005886">
    <property type="term" value="C:plasma membrane"/>
    <property type="evidence" value="ECO:0007669"/>
    <property type="project" value="UniProtKB-SubCell"/>
</dbReference>
<dbReference type="Proteomes" id="UP000664218">
    <property type="component" value="Unassembled WGS sequence"/>
</dbReference>
<comment type="caution">
    <text evidence="8">The sequence shown here is derived from an EMBL/GenBank/DDBJ whole genome shotgun (WGS) entry which is preliminary data.</text>
</comment>
<dbReference type="PANTHER" id="PTHR30294">
    <property type="entry name" value="MEMBRANE COMPONENT OF ABC TRANSPORTER YHHJ-RELATED"/>
    <property type="match status" value="1"/>
</dbReference>
<dbReference type="GO" id="GO:0140359">
    <property type="term" value="F:ABC-type transporter activity"/>
    <property type="evidence" value="ECO:0007669"/>
    <property type="project" value="InterPro"/>
</dbReference>
<keyword evidence="4 6" id="KW-1133">Transmembrane helix</keyword>
<dbReference type="RefSeq" id="WP_207598736.1">
    <property type="nucleotide sequence ID" value="NZ_JAFNJU010000002.1"/>
</dbReference>
<sequence length="333" mass="36868">MLKKILAIMGRDTKSGMRDYMILYILVVPFLIAVILNMLTSSVSQSILRFAVDDTVTEEEISYFTQYAKVEEFESEEVLLERVEALDDVYGITKDANGFQVVTQGNEKVDMQEMAVLLLDSLSNEDIEVPVTLTVSDVGWKLSPIKQYGGSLLAVFISIFGGMIILINLVEEKQENTLAAMNVAPVNRIQYVLGKAALGFLIPLVHVIGILLILDYGSINYFMAALVTVSIALTSVIIGFTIGVNSDNVLAAISGMKMVFLPVLGSIFGAIYLREGLHFLLYWSPFYWAFMAMDSIILKEAAWGSILFSTLMILLISSVVMLAMRKKINRGLK</sequence>
<evidence type="ECO:0000256" key="1">
    <source>
        <dbReference type="ARBA" id="ARBA00004651"/>
    </source>
</evidence>
<evidence type="ECO:0000259" key="7">
    <source>
        <dbReference type="Pfam" id="PF12698"/>
    </source>
</evidence>
<accession>A0A939HA14</accession>
<feature type="transmembrane region" description="Helical" evidence="6">
    <location>
        <begin position="150"/>
        <end position="169"/>
    </location>
</feature>
<keyword evidence="2" id="KW-1003">Cell membrane</keyword>
<organism evidence="8 9">
    <name type="scientific">Proteiniclasticum aestuarii</name>
    <dbReference type="NCBI Taxonomy" id="2817862"/>
    <lineage>
        <taxon>Bacteria</taxon>
        <taxon>Bacillati</taxon>
        <taxon>Bacillota</taxon>
        <taxon>Clostridia</taxon>
        <taxon>Eubacteriales</taxon>
        <taxon>Clostridiaceae</taxon>
        <taxon>Proteiniclasticum</taxon>
    </lineage>
</organism>
<reference evidence="8" key="1">
    <citation type="submission" date="2021-03" db="EMBL/GenBank/DDBJ databases">
        <title>Proteiniclasticum marinus sp. nov., isolated from tidal flat sediment.</title>
        <authorList>
            <person name="Namirimu T."/>
            <person name="Yang J.-A."/>
            <person name="Yang S.-H."/>
            <person name="Kim Y.-J."/>
            <person name="Kwon K.K."/>
        </authorList>
    </citation>
    <scope>NUCLEOTIDE SEQUENCE</scope>
    <source>
        <strain evidence="8">SCR006</strain>
    </source>
</reference>
<feature type="transmembrane region" description="Helical" evidence="6">
    <location>
        <begin position="304"/>
        <end position="324"/>
    </location>
</feature>
<dbReference type="PANTHER" id="PTHR30294:SF29">
    <property type="entry name" value="MULTIDRUG ABC TRANSPORTER PERMEASE YBHS-RELATED"/>
    <property type="match status" value="1"/>
</dbReference>
<name>A0A939HA14_9CLOT</name>